<dbReference type="EMBL" id="CP023323">
    <property type="protein sequence ID" value="ATY60731.1"/>
    <property type="molecule type" value="Genomic_DNA"/>
</dbReference>
<dbReference type="VEuPathDB" id="FungiDB:A9K55_005757"/>
<name>A0A2H4SC93_CORMI</name>
<dbReference type="InterPro" id="IPR025444">
    <property type="entry name" value="Monooxy_af470"/>
</dbReference>
<reference evidence="1 2" key="1">
    <citation type="journal article" date="2017" name="BMC Genomics">
        <title>Chromosome level assembly and secondary metabolite potential of the parasitic fungus Cordyceps militaris.</title>
        <authorList>
            <person name="Kramer G.J."/>
            <person name="Nodwell J.R."/>
        </authorList>
    </citation>
    <scope>NUCLEOTIDE SEQUENCE [LARGE SCALE GENOMIC DNA]</scope>
    <source>
        <strain evidence="1 2">ATCC 34164</strain>
    </source>
</reference>
<dbReference type="Pfam" id="PF13826">
    <property type="entry name" value="Monooxy_af470-like"/>
    <property type="match status" value="1"/>
</dbReference>
<dbReference type="AlphaFoldDB" id="A0A2H4SC93"/>
<proteinExistence type="predicted"/>
<dbReference type="OrthoDB" id="3202396at2759"/>
<sequence>MGKEFQPKLAPTERPWTYTPSTSARYGLDKVARLPVFLVLGSVLQAGLSLALPARWAIVPLLSYLAVSLASVLLDRATSSSSTHPLNVVPGRAAAQPPLPSGAFGDAAAADAVVVFHIGAQFNHTLGPLCPGGRATGDRFGALVADLRRRRAELGVLAVSDWQGVVDGSVTTNTVIYFRDLASLHAFAHEPMHREAWDWFAAQKFPHLGVYHETFLVPRNSYECVYLNCKPLLMGAAASLATDDKTGAQRWVNALVSADVPALKTQYARMGRDRNGVVVE</sequence>
<evidence type="ECO:0000313" key="1">
    <source>
        <dbReference type="EMBL" id="ATY60731.1"/>
    </source>
</evidence>
<gene>
    <name evidence="1" type="ORF">A9K55_005757</name>
</gene>
<organism evidence="1 2">
    <name type="scientific">Cordyceps militaris</name>
    <name type="common">Caterpillar fungus</name>
    <name type="synonym">Clavaria militaris</name>
    <dbReference type="NCBI Taxonomy" id="73501"/>
    <lineage>
        <taxon>Eukaryota</taxon>
        <taxon>Fungi</taxon>
        <taxon>Dikarya</taxon>
        <taxon>Ascomycota</taxon>
        <taxon>Pezizomycotina</taxon>
        <taxon>Sordariomycetes</taxon>
        <taxon>Hypocreomycetidae</taxon>
        <taxon>Hypocreales</taxon>
        <taxon>Cordycipitaceae</taxon>
        <taxon>Cordyceps</taxon>
    </lineage>
</organism>
<dbReference type="VEuPathDB" id="FungiDB:CCM_03214"/>
<evidence type="ECO:0000313" key="2">
    <source>
        <dbReference type="Proteomes" id="UP000323067"/>
    </source>
</evidence>
<dbReference type="Proteomes" id="UP000323067">
    <property type="component" value="Chromosome vi"/>
</dbReference>
<protein>
    <submittedName>
        <fullName evidence="1">Uncharacterized protein</fullName>
    </submittedName>
</protein>
<accession>A0A2H4SC93</accession>